<dbReference type="Proteomes" id="UP000726737">
    <property type="component" value="Unassembled WGS sequence"/>
</dbReference>
<dbReference type="OrthoDB" id="198652at2759"/>
<dbReference type="Pfam" id="PF20263">
    <property type="entry name" value="LYRM2-like"/>
    <property type="match status" value="1"/>
</dbReference>
<feature type="region of interest" description="Disordered" evidence="1">
    <location>
        <begin position="182"/>
        <end position="218"/>
    </location>
</feature>
<evidence type="ECO:0000313" key="4">
    <source>
        <dbReference type="Proteomes" id="UP000726737"/>
    </source>
</evidence>
<evidence type="ECO:0000259" key="2">
    <source>
        <dbReference type="Pfam" id="PF20263"/>
    </source>
</evidence>
<name>A0A9P6TVZ5_9FUNG</name>
<sequence>MSDARRALRSLERANQMDLKAVMRVLRLSYGIQGKERHKLLQPFVDTTRIRTMTPDKLSSAILDSRYNDAGNTAKDILPPSARFTTPAPVSSKLLSEVLTTRVKSPRPLHYNSKRTVPPIVSPPVAMLIQNATGKGYTPTLPEPLFKPLHGKREANLRWRYFSKMIRKAKPPLPAQLREEMERKSRLGLHSSRRCHGSNNSLMGSSLEDQPNTSGDTDAAGWEEWEQQIIQTIKAWNMRGEEQRQQRWETGRFHPSIGGKPAKEGTITMRLYRRMWQHLLDDIPVLNVQLATPKSAKAKGSDGLTETGFPVSNPSLLTPAFTVSKSSQSYLSRKGLGLKLQAQVNDFDRIGIAEDMVVPTGKKGKNKKSASSRS</sequence>
<dbReference type="InterPro" id="IPR046896">
    <property type="entry name" value="Cup1-like_N"/>
</dbReference>
<gene>
    <name evidence="3" type="ORF">BG011_010166</name>
</gene>
<accession>A0A9P6TVZ5</accession>
<feature type="domain" description="LYR motif-containing protein Cup1-like N-terminal" evidence="2">
    <location>
        <begin position="2"/>
        <end position="41"/>
    </location>
</feature>
<protein>
    <recommendedName>
        <fullName evidence="2">LYR motif-containing protein Cup1-like N-terminal domain-containing protein</fullName>
    </recommendedName>
</protein>
<organism evidence="3 4">
    <name type="scientific">Mortierella polycephala</name>
    <dbReference type="NCBI Taxonomy" id="41804"/>
    <lineage>
        <taxon>Eukaryota</taxon>
        <taxon>Fungi</taxon>
        <taxon>Fungi incertae sedis</taxon>
        <taxon>Mucoromycota</taxon>
        <taxon>Mortierellomycotina</taxon>
        <taxon>Mortierellomycetes</taxon>
        <taxon>Mortierellales</taxon>
        <taxon>Mortierellaceae</taxon>
        <taxon>Mortierella</taxon>
    </lineage>
</organism>
<comment type="caution">
    <text evidence="3">The sequence shown here is derived from an EMBL/GenBank/DDBJ whole genome shotgun (WGS) entry which is preliminary data.</text>
</comment>
<dbReference type="AlphaFoldDB" id="A0A9P6TVZ5"/>
<reference evidence="3" key="1">
    <citation type="journal article" date="2020" name="Fungal Divers.">
        <title>Resolving the Mortierellaceae phylogeny through synthesis of multi-gene phylogenetics and phylogenomics.</title>
        <authorList>
            <person name="Vandepol N."/>
            <person name="Liber J."/>
            <person name="Desiro A."/>
            <person name="Na H."/>
            <person name="Kennedy M."/>
            <person name="Barry K."/>
            <person name="Grigoriev I.V."/>
            <person name="Miller A.N."/>
            <person name="O'Donnell K."/>
            <person name="Stajich J.E."/>
            <person name="Bonito G."/>
        </authorList>
    </citation>
    <scope>NUCLEOTIDE SEQUENCE</scope>
    <source>
        <strain evidence="3">KOD948</strain>
    </source>
</reference>
<evidence type="ECO:0000256" key="1">
    <source>
        <dbReference type="SAM" id="MobiDB-lite"/>
    </source>
</evidence>
<keyword evidence="4" id="KW-1185">Reference proteome</keyword>
<proteinExistence type="predicted"/>
<evidence type="ECO:0000313" key="3">
    <source>
        <dbReference type="EMBL" id="KAG0248551.1"/>
    </source>
</evidence>
<dbReference type="EMBL" id="JAAAJA010000970">
    <property type="protein sequence ID" value="KAG0248551.1"/>
    <property type="molecule type" value="Genomic_DNA"/>
</dbReference>
<feature type="compositionally biased region" description="Polar residues" evidence="1">
    <location>
        <begin position="197"/>
        <end position="216"/>
    </location>
</feature>